<dbReference type="RefSeq" id="WP_012829209.1">
    <property type="nucleotide sequence ID" value="NC_013440.1"/>
</dbReference>
<dbReference type="STRING" id="502025.Hoch_4113"/>
<dbReference type="Gene3D" id="3.40.50.10190">
    <property type="entry name" value="BRCT domain"/>
    <property type="match status" value="1"/>
</dbReference>
<organism evidence="1 2">
    <name type="scientific">Haliangium ochraceum (strain DSM 14365 / JCM 11303 / SMP-2)</name>
    <dbReference type="NCBI Taxonomy" id="502025"/>
    <lineage>
        <taxon>Bacteria</taxon>
        <taxon>Pseudomonadati</taxon>
        <taxon>Myxococcota</taxon>
        <taxon>Polyangia</taxon>
        <taxon>Haliangiales</taxon>
        <taxon>Kofleriaceae</taxon>
        <taxon>Haliangium</taxon>
    </lineage>
</organism>
<dbReference type="AlphaFoldDB" id="D0LJN7"/>
<gene>
    <name evidence="1" type="ordered locus">Hoch_4113</name>
</gene>
<dbReference type="EMBL" id="CP001804">
    <property type="protein sequence ID" value="ACY16611.1"/>
    <property type="molecule type" value="Genomic_DNA"/>
</dbReference>
<reference evidence="1 2" key="1">
    <citation type="journal article" date="2010" name="Stand. Genomic Sci.">
        <title>Complete genome sequence of Haliangium ochraceum type strain (SMP-2).</title>
        <authorList>
            <consortium name="US DOE Joint Genome Institute (JGI-PGF)"/>
            <person name="Ivanova N."/>
            <person name="Daum C."/>
            <person name="Lang E."/>
            <person name="Abt B."/>
            <person name="Kopitz M."/>
            <person name="Saunders E."/>
            <person name="Lapidus A."/>
            <person name="Lucas S."/>
            <person name="Glavina Del Rio T."/>
            <person name="Nolan M."/>
            <person name="Tice H."/>
            <person name="Copeland A."/>
            <person name="Cheng J.F."/>
            <person name="Chen F."/>
            <person name="Bruce D."/>
            <person name="Goodwin L."/>
            <person name="Pitluck S."/>
            <person name="Mavromatis K."/>
            <person name="Pati A."/>
            <person name="Mikhailova N."/>
            <person name="Chen A."/>
            <person name="Palaniappan K."/>
            <person name="Land M."/>
            <person name="Hauser L."/>
            <person name="Chang Y.J."/>
            <person name="Jeffries C.D."/>
            <person name="Detter J.C."/>
            <person name="Brettin T."/>
            <person name="Rohde M."/>
            <person name="Goker M."/>
            <person name="Bristow J."/>
            <person name="Markowitz V."/>
            <person name="Eisen J.A."/>
            <person name="Hugenholtz P."/>
            <person name="Kyrpides N.C."/>
            <person name="Klenk H.P."/>
        </authorList>
    </citation>
    <scope>NUCLEOTIDE SEQUENCE [LARGE SCALE GENOMIC DNA]</scope>
    <source>
        <strain evidence="2">DSM 14365 / CIP 107738 / JCM 11303 / AJ 13395 / SMP-2</strain>
    </source>
</reference>
<evidence type="ECO:0008006" key="3">
    <source>
        <dbReference type="Google" id="ProtNLM"/>
    </source>
</evidence>
<proteinExistence type="predicted"/>
<dbReference type="OrthoDB" id="5451971at2"/>
<accession>D0LJN7</accession>
<name>D0LJN7_HALO1</name>
<sequence length="233" mass="25174">MKSSLSQPAIQPLHGSALDAHGQPAPHYNERRRIDRGVAELLGLVRGMLAGSDIGASDVLALHTWLGAHPELLEVWPVDVLAARLERAAGDGIVCDEECSELAALLSELLGDDAIERCGTHAGLTPSTALALTQPPPRLHFEGRVYVLTGQFAFGSREHCEHAIFARGGLVRQRITQQTDVLVVGTFGSRDWVQSPYGRKIEKAIAYRDAGQPLAIVSEAHWCAALRAATPRR</sequence>
<dbReference type="CDD" id="cd17748">
    <property type="entry name" value="BRCT_DNA_ligase_like"/>
    <property type="match status" value="1"/>
</dbReference>
<dbReference type="InterPro" id="IPR036420">
    <property type="entry name" value="BRCT_dom_sf"/>
</dbReference>
<dbReference type="HOGENOM" id="CLU_107477_0_0_7"/>
<keyword evidence="2" id="KW-1185">Reference proteome</keyword>
<dbReference type="Proteomes" id="UP000001880">
    <property type="component" value="Chromosome"/>
</dbReference>
<evidence type="ECO:0000313" key="1">
    <source>
        <dbReference type="EMBL" id="ACY16611.1"/>
    </source>
</evidence>
<protein>
    <recommendedName>
        <fullName evidence="3">BRCT domain-containing protein</fullName>
    </recommendedName>
</protein>
<dbReference type="SUPFAM" id="SSF52113">
    <property type="entry name" value="BRCT domain"/>
    <property type="match status" value="1"/>
</dbReference>
<dbReference type="eggNOG" id="COG0272">
    <property type="taxonomic scope" value="Bacteria"/>
</dbReference>
<evidence type="ECO:0000313" key="2">
    <source>
        <dbReference type="Proteomes" id="UP000001880"/>
    </source>
</evidence>
<dbReference type="KEGG" id="hoh:Hoch_4113"/>